<dbReference type="InterPro" id="IPR003494">
    <property type="entry name" value="SHS2_FtsA"/>
</dbReference>
<comment type="caution">
    <text evidence="2">The sequence shown here is derived from an EMBL/GenBank/DDBJ whole genome shotgun (WGS) entry which is preliminary data.</text>
</comment>
<organism evidence="2 3">
    <name type="scientific">Oxobacter pfennigii</name>
    <dbReference type="NCBI Taxonomy" id="36849"/>
    <lineage>
        <taxon>Bacteria</taxon>
        <taxon>Bacillati</taxon>
        <taxon>Bacillota</taxon>
        <taxon>Clostridia</taxon>
        <taxon>Eubacteriales</taxon>
        <taxon>Clostridiaceae</taxon>
        <taxon>Oxobacter</taxon>
    </lineage>
</organism>
<dbReference type="GO" id="GO:0051301">
    <property type="term" value="P:cell division"/>
    <property type="evidence" value="ECO:0007669"/>
    <property type="project" value="UniProtKB-KW"/>
</dbReference>
<dbReference type="PANTHER" id="PTHR32432:SF3">
    <property type="entry name" value="ETHANOLAMINE UTILIZATION PROTEIN EUTJ"/>
    <property type="match status" value="1"/>
</dbReference>
<dbReference type="RefSeq" id="WP_054874364.1">
    <property type="nucleotide sequence ID" value="NZ_LKET01000027.1"/>
</dbReference>
<keyword evidence="2" id="KW-0132">Cell division</keyword>
<dbReference type="PATRIC" id="fig|36849.3.peg.1355"/>
<protein>
    <submittedName>
        <fullName evidence="2">Cell division protein FtsA</fullName>
    </submittedName>
</protein>
<gene>
    <name evidence="2" type="primary">ftsA_1</name>
    <name evidence="2" type="ORF">OXPF_12730</name>
</gene>
<dbReference type="EMBL" id="LKET01000027">
    <property type="protein sequence ID" value="KPU45146.1"/>
    <property type="molecule type" value="Genomic_DNA"/>
</dbReference>
<proteinExistence type="predicted"/>
<dbReference type="AlphaFoldDB" id="A0A0P8WRD8"/>
<keyword evidence="3" id="KW-1185">Reference proteome</keyword>
<dbReference type="STRING" id="36849.OXPF_12730"/>
<dbReference type="SUPFAM" id="SSF53067">
    <property type="entry name" value="Actin-like ATPase domain"/>
    <property type="match status" value="2"/>
</dbReference>
<dbReference type="InterPro" id="IPR043129">
    <property type="entry name" value="ATPase_NBD"/>
</dbReference>
<sequence>MDTSNNNHIFALDIGTRSVIGIVCKREATSVKIVAESMVEHDSRSMIDGQVHDVEKVAQIVMKVKRELEDKIGYTLKEAAIAAAGRALKTKCVHVEQDLLDDMDIDSVTISGLEFQGVSEASRIIKEESTNEKDHFYCVGYSIISYYLNGYTMTNLLNHRGRYIGADVLATFLPQSVVNGLYRVLDLCSLSVASLTLEPIAAIEAVVPENIRMLNLALVDIGAGTSDIAITKKGYIAAYGMVPVAGDEVTEAIAEKYLVDFNTAEGIKRSLAKKKKVSFKDITGMKNTVETGEVIQAIDGTIKRLAGEISKSILQFNGEAPRAIFFVGGGSQTINLIDAAAAELGMDRQRITVKKTDSIQNIDGSNLIIEGPEGVTVIGIAMTAFKKAGHDFINVYVNGREYRLFNTENLTIVEVLGLIGYDPTNLMGRSGKGVKFTLNGASRKISGGPPSPPEMFINDKPANLETIVNSGDFIVIKNALNGEDAEYSIIKAAYKYGINVDDEVIKVNGKEEDGLYIIKDNDEIQIGVPVRVKEAVREAAADLAGAVSESKEKQAAAAEIMPQVNTINVTVNGKNIALEGDNKIFVDIFNKYDFDLSKPAGNIKLKLNGKDAGFSDKLKNGDIIEVFWEK</sequence>
<accession>A0A0P8WRD8</accession>
<evidence type="ECO:0000313" key="3">
    <source>
        <dbReference type="Proteomes" id="UP000050326"/>
    </source>
</evidence>
<dbReference type="PANTHER" id="PTHR32432">
    <property type="entry name" value="CELL DIVISION PROTEIN FTSA-RELATED"/>
    <property type="match status" value="1"/>
</dbReference>
<dbReference type="Proteomes" id="UP000050326">
    <property type="component" value="Unassembled WGS sequence"/>
</dbReference>
<dbReference type="Pfam" id="PF14450">
    <property type="entry name" value="FtsA"/>
    <property type="match status" value="1"/>
</dbReference>
<keyword evidence="2" id="KW-0131">Cell cycle</keyword>
<dbReference type="InterPro" id="IPR050696">
    <property type="entry name" value="FtsA/MreB"/>
</dbReference>
<evidence type="ECO:0000259" key="1">
    <source>
        <dbReference type="SMART" id="SM00842"/>
    </source>
</evidence>
<reference evidence="2 3" key="1">
    <citation type="submission" date="2015-09" db="EMBL/GenBank/DDBJ databases">
        <title>Genome sequence of Oxobacter pfennigii DSM 3222.</title>
        <authorList>
            <person name="Poehlein A."/>
            <person name="Bengelsdorf F.R."/>
            <person name="Schiel-Bengelsdorf B."/>
            <person name="Duerre P."/>
            <person name="Daniel R."/>
        </authorList>
    </citation>
    <scope>NUCLEOTIDE SEQUENCE [LARGE SCALE GENOMIC DNA]</scope>
    <source>
        <strain evidence="2 3">DSM 3222</strain>
    </source>
</reference>
<dbReference type="SMART" id="SM00842">
    <property type="entry name" value="FtsA"/>
    <property type="match status" value="1"/>
</dbReference>
<feature type="domain" description="SHS2" evidence="1">
    <location>
        <begin position="9"/>
        <end position="206"/>
    </location>
</feature>
<evidence type="ECO:0000313" key="2">
    <source>
        <dbReference type="EMBL" id="KPU45146.1"/>
    </source>
</evidence>
<dbReference type="CDD" id="cd24004">
    <property type="entry name" value="ASKHA_NBD_PilM-like"/>
    <property type="match status" value="1"/>
</dbReference>
<dbReference type="Gene3D" id="3.30.420.40">
    <property type="match status" value="3"/>
</dbReference>
<name>A0A0P8WRD8_9CLOT</name>